<evidence type="ECO:0000313" key="1">
    <source>
        <dbReference type="EMBL" id="SMH63933.1"/>
    </source>
</evidence>
<dbReference type="EMBL" id="LT841304">
    <property type="protein sequence ID" value="SMH63933.1"/>
    <property type="molecule type" value="Genomic_DNA"/>
</dbReference>
<sequence length="87" mass="9729">MANKIEFFKAVDIIDGAPSFFAIHSIDGKDIGYNVIRRDGISKISDLVGHIVSNGKCAWPDSPREPRRRDMVEPVLLYTLVVEGENK</sequence>
<evidence type="ECO:0000313" key="2">
    <source>
        <dbReference type="Proteomes" id="UP000281966"/>
    </source>
</evidence>
<dbReference type="Proteomes" id="UP000281966">
    <property type="component" value="Segment"/>
</dbReference>
<proteinExistence type="predicted"/>
<gene>
    <name evidence="1" type="ORF">SWAN_00048</name>
</gene>
<name>A0A1X7QHR6_9CAUD</name>
<reference evidence="2" key="1">
    <citation type="submission" date="2017-04" db="EMBL/GenBank/DDBJ databases">
        <authorList>
            <person name="Millard A."/>
            <person name="Redgwell R T."/>
            <person name="Michniewski S."/>
        </authorList>
    </citation>
    <scope>NUCLEOTIDE SEQUENCE [LARGE SCALE GENOMIC DNA]</scope>
</reference>
<organism evidence="1 2">
    <name type="scientific">Escherichia phage vB_EcoS_swan01</name>
    <dbReference type="NCBI Taxonomy" id="2496549"/>
    <lineage>
        <taxon>Viruses</taxon>
        <taxon>Duplodnaviria</taxon>
        <taxon>Heunggongvirae</taxon>
        <taxon>Uroviricota</taxon>
        <taxon>Caudoviricetes</taxon>
        <taxon>Drexlerviridae</taxon>
        <taxon>Tempevirinae</taxon>
        <taxon>Warwickvirus</taxon>
        <taxon>Warwickvirus ityhuna</taxon>
        <taxon>Warwickvirus swan01</taxon>
    </lineage>
</organism>
<accession>A0A1X7QHR6</accession>
<protein>
    <submittedName>
        <fullName evidence="1">Uncharacterized protein</fullName>
    </submittedName>
</protein>
<keyword evidence="2" id="KW-1185">Reference proteome</keyword>